<sequence length="207" mass="23544">MITVQKRWELGKATTSMSWESSTQSWEKATSLQDTGATDSELGTQTDSTTFLKPKNSFTTCSRNQKGIDGPVNLQTETSTRRSTTLSRTGNGDFSPSPSYPVLKQTPTIASYEPRRIFPPAILRNNIKEHEWRLREDPTDDYKHLCENMLNCAKSAARPSSSFHPVSTREPQPLENDEKSERRPQLYPPGEDDHQQSILYFLVNLQY</sequence>
<accession>A0A8S1HG43</accession>
<feature type="region of interest" description="Disordered" evidence="1">
    <location>
        <begin position="157"/>
        <end position="193"/>
    </location>
</feature>
<evidence type="ECO:0000313" key="3">
    <source>
        <dbReference type="Proteomes" id="UP000835052"/>
    </source>
</evidence>
<organism evidence="2 3">
    <name type="scientific">Caenorhabditis auriculariae</name>
    <dbReference type="NCBI Taxonomy" id="2777116"/>
    <lineage>
        <taxon>Eukaryota</taxon>
        <taxon>Metazoa</taxon>
        <taxon>Ecdysozoa</taxon>
        <taxon>Nematoda</taxon>
        <taxon>Chromadorea</taxon>
        <taxon>Rhabditida</taxon>
        <taxon>Rhabditina</taxon>
        <taxon>Rhabditomorpha</taxon>
        <taxon>Rhabditoidea</taxon>
        <taxon>Rhabditidae</taxon>
        <taxon>Peloderinae</taxon>
        <taxon>Caenorhabditis</taxon>
    </lineage>
</organism>
<dbReference type="Proteomes" id="UP000835052">
    <property type="component" value="Unassembled WGS sequence"/>
</dbReference>
<dbReference type="AlphaFoldDB" id="A0A8S1HG43"/>
<evidence type="ECO:0000256" key="1">
    <source>
        <dbReference type="SAM" id="MobiDB-lite"/>
    </source>
</evidence>
<feature type="compositionally biased region" description="Low complexity" evidence="1">
    <location>
        <begin position="76"/>
        <end position="89"/>
    </location>
</feature>
<dbReference type="EMBL" id="CAJGYM010000034">
    <property type="protein sequence ID" value="CAD6193278.1"/>
    <property type="molecule type" value="Genomic_DNA"/>
</dbReference>
<feature type="region of interest" description="Disordered" evidence="1">
    <location>
        <begin position="19"/>
        <end position="102"/>
    </location>
</feature>
<feature type="compositionally biased region" description="Polar residues" evidence="1">
    <location>
        <begin position="19"/>
        <end position="65"/>
    </location>
</feature>
<proteinExistence type="predicted"/>
<name>A0A8S1HG43_9PELO</name>
<evidence type="ECO:0000313" key="2">
    <source>
        <dbReference type="EMBL" id="CAD6193278.1"/>
    </source>
</evidence>
<gene>
    <name evidence="2" type="ORF">CAUJ_LOCUS9197</name>
</gene>
<reference evidence="2" key="1">
    <citation type="submission" date="2020-10" db="EMBL/GenBank/DDBJ databases">
        <authorList>
            <person name="Kikuchi T."/>
        </authorList>
    </citation>
    <scope>NUCLEOTIDE SEQUENCE</scope>
    <source>
        <strain evidence="2">NKZ352</strain>
    </source>
</reference>
<protein>
    <submittedName>
        <fullName evidence="2">Uncharacterized protein</fullName>
    </submittedName>
</protein>
<comment type="caution">
    <text evidence="2">The sequence shown here is derived from an EMBL/GenBank/DDBJ whole genome shotgun (WGS) entry which is preliminary data.</text>
</comment>
<keyword evidence="3" id="KW-1185">Reference proteome</keyword>